<reference evidence="10" key="1">
    <citation type="submission" date="2021-01" db="EMBL/GenBank/DDBJ databases">
        <authorList>
            <person name="Corre E."/>
            <person name="Pelletier E."/>
            <person name="Niang G."/>
            <person name="Scheremetjew M."/>
            <person name="Finn R."/>
            <person name="Kale V."/>
            <person name="Holt S."/>
            <person name="Cochrane G."/>
            <person name="Meng A."/>
            <person name="Brown T."/>
            <person name="Cohen L."/>
        </authorList>
    </citation>
    <scope>NUCLEOTIDE SEQUENCE</scope>
    <source>
        <strain evidence="10">CCMP1897</strain>
    </source>
</reference>
<dbReference type="InterPro" id="IPR050239">
    <property type="entry name" value="Sigma-70_RNA_pol_init_factors"/>
</dbReference>
<dbReference type="EMBL" id="HBIS01003641">
    <property type="protein sequence ID" value="CAE0609470.1"/>
    <property type="molecule type" value="Transcribed_RNA"/>
</dbReference>
<dbReference type="SUPFAM" id="SSF88659">
    <property type="entry name" value="Sigma3 and sigma4 domains of RNA polymerase sigma factors"/>
    <property type="match status" value="2"/>
</dbReference>
<dbReference type="InterPro" id="IPR014284">
    <property type="entry name" value="RNA_pol_sigma-70_dom"/>
</dbReference>
<dbReference type="AlphaFoldDB" id="A0A7S3UBP1"/>
<keyword evidence="2" id="KW-0805">Transcription regulation</keyword>
<dbReference type="InterPro" id="IPR007627">
    <property type="entry name" value="RNA_pol_sigma70_r2"/>
</dbReference>
<dbReference type="InterPro" id="IPR007630">
    <property type="entry name" value="RNA_pol_sigma70_r4"/>
</dbReference>
<evidence type="ECO:0000259" key="9">
    <source>
        <dbReference type="Pfam" id="PF04545"/>
    </source>
</evidence>
<dbReference type="CDD" id="cd06171">
    <property type="entry name" value="Sigma70_r4"/>
    <property type="match status" value="1"/>
</dbReference>
<evidence type="ECO:0000256" key="6">
    <source>
        <dbReference type="SAM" id="MobiDB-lite"/>
    </source>
</evidence>
<dbReference type="PANTHER" id="PTHR30603:SF47">
    <property type="entry name" value="RNA POLYMERASE SIGMA FACTOR SIGD, CHLOROPLASTIC"/>
    <property type="match status" value="1"/>
</dbReference>
<dbReference type="Pfam" id="PF04545">
    <property type="entry name" value="Sigma70_r4"/>
    <property type="match status" value="1"/>
</dbReference>
<dbReference type="Gene3D" id="1.20.120.1810">
    <property type="match status" value="1"/>
</dbReference>
<proteinExistence type="inferred from homology"/>
<feature type="region of interest" description="Disordered" evidence="6">
    <location>
        <begin position="147"/>
        <end position="166"/>
    </location>
</feature>
<dbReference type="GO" id="GO:0016987">
    <property type="term" value="F:sigma factor activity"/>
    <property type="evidence" value="ECO:0007669"/>
    <property type="project" value="UniProtKB-KW"/>
</dbReference>
<dbReference type="Gene3D" id="1.10.10.10">
    <property type="entry name" value="Winged helix-like DNA-binding domain superfamily/Winged helix DNA-binding domain"/>
    <property type="match status" value="2"/>
</dbReference>
<feature type="domain" description="RNA polymerase sigma-70 region 3" evidence="7">
    <location>
        <begin position="272"/>
        <end position="310"/>
    </location>
</feature>
<evidence type="ECO:0000256" key="3">
    <source>
        <dbReference type="ARBA" id="ARBA00023082"/>
    </source>
</evidence>
<evidence type="ECO:0000256" key="5">
    <source>
        <dbReference type="ARBA" id="ARBA00023163"/>
    </source>
</evidence>
<evidence type="ECO:0000256" key="4">
    <source>
        <dbReference type="ARBA" id="ARBA00023125"/>
    </source>
</evidence>
<dbReference type="InterPro" id="IPR007624">
    <property type="entry name" value="RNA_pol_sigma70_r3"/>
</dbReference>
<evidence type="ECO:0000259" key="8">
    <source>
        <dbReference type="Pfam" id="PF04542"/>
    </source>
</evidence>
<dbReference type="Pfam" id="PF04539">
    <property type="entry name" value="Sigma70_r3"/>
    <property type="match status" value="1"/>
</dbReference>
<organism evidence="10">
    <name type="scientific">Picocystis salinarum</name>
    <dbReference type="NCBI Taxonomy" id="88271"/>
    <lineage>
        <taxon>Eukaryota</taxon>
        <taxon>Viridiplantae</taxon>
        <taxon>Chlorophyta</taxon>
        <taxon>Picocystophyceae</taxon>
        <taxon>Picocystales</taxon>
        <taxon>Picocystaceae</taxon>
        <taxon>Picocystis</taxon>
    </lineage>
</organism>
<sequence>MATAHATRSWLMDRKQGLEQLRNRPNEECASHGQGNEGGTVLVRRNKAHRVHTSKPNQRDVVLGNQGVRQCNRGAQKEAGMVRRKKARDRTRVGDGKNNANKLKLAHREEPKCCTSKEVRVAMSKEKEGELADKVKRLHELEDVRQRLRDENEGKQPDDETWAREAGAESVQQVLADVWDGLAARDELVSANIGLVWTIAKYYEPMTFLSFDDLVTEGCIGLLKAARKFDPTSKARFGTYAYNWVRMHVRRAMLGHTGIVRLPEYASREYHKAKKEASDLAKKWGRTPSEEEIASRVGMPVERLQRMRLLSGGKSLDTLFDVYKEEPVFKYGNVLDVEEDVLMCQDLDLVLSTLTPDEAAVIRMRFGLDDGVCRTLREVQQEMDVSHETVRKLEMRGLQAMRRPACHELLSGYAETFA</sequence>
<dbReference type="InterPro" id="IPR036388">
    <property type="entry name" value="WH-like_DNA-bd_sf"/>
</dbReference>
<gene>
    <name evidence="10" type="ORF">PSAL00342_LOCUS3289</name>
</gene>
<dbReference type="InterPro" id="IPR013324">
    <property type="entry name" value="RNA_pol_sigma_r3/r4-like"/>
</dbReference>
<feature type="domain" description="RNA polymerase sigma-70 region 2" evidence="8">
    <location>
        <begin position="188"/>
        <end position="251"/>
    </location>
</feature>
<keyword evidence="3" id="KW-0731">Sigma factor</keyword>
<evidence type="ECO:0000256" key="2">
    <source>
        <dbReference type="ARBA" id="ARBA00023015"/>
    </source>
</evidence>
<evidence type="ECO:0000256" key="1">
    <source>
        <dbReference type="ARBA" id="ARBA00007788"/>
    </source>
</evidence>
<evidence type="ECO:0000313" key="10">
    <source>
        <dbReference type="EMBL" id="CAE0609470.1"/>
    </source>
</evidence>
<evidence type="ECO:0000259" key="7">
    <source>
        <dbReference type="Pfam" id="PF04539"/>
    </source>
</evidence>
<dbReference type="SUPFAM" id="SSF88946">
    <property type="entry name" value="Sigma2 domain of RNA polymerase sigma factors"/>
    <property type="match status" value="1"/>
</dbReference>
<comment type="similarity">
    <text evidence="1">Belongs to the sigma-70 factor family.</text>
</comment>
<dbReference type="GO" id="GO:0006352">
    <property type="term" value="P:DNA-templated transcription initiation"/>
    <property type="evidence" value="ECO:0007669"/>
    <property type="project" value="InterPro"/>
</dbReference>
<dbReference type="Pfam" id="PF04542">
    <property type="entry name" value="Sigma70_r2"/>
    <property type="match status" value="1"/>
</dbReference>
<accession>A0A7S3UBP1</accession>
<dbReference type="NCBIfam" id="TIGR02937">
    <property type="entry name" value="sigma70-ECF"/>
    <property type="match status" value="1"/>
</dbReference>
<dbReference type="PRINTS" id="PR00046">
    <property type="entry name" value="SIGMA70FCT"/>
</dbReference>
<evidence type="ECO:0008006" key="11">
    <source>
        <dbReference type="Google" id="ProtNLM"/>
    </source>
</evidence>
<dbReference type="InterPro" id="IPR013325">
    <property type="entry name" value="RNA_pol_sigma_r2"/>
</dbReference>
<protein>
    <recommendedName>
        <fullName evidence="11">RNA polymerase sigma-70 domain-containing protein</fullName>
    </recommendedName>
</protein>
<dbReference type="InterPro" id="IPR000943">
    <property type="entry name" value="RNA_pol_sigma70"/>
</dbReference>
<feature type="domain" description="RNA polymerase sigma-70 region 4" evidence="9">
    <location>
        <begin position="350"/>
        <end position="402"/>
    </location>
</feature>
<keyword evidence="5" id="KW-0804">Transcription</keyword>
<keyword evidence="4" id="KW-0238">DNA-binding</keyword>
<dbReference type="GO" id="GO:0003677">
    <property type="term" value="F:DNA binding"/>
    <property type="evidence" value="ECO:0007669"/>
    <property type="project" value="UniProtKB-KW"/>
</dbReference>
<name>A0A7S3UBP1_9CHLO</name>
<dbReference type="PANTHER" id="PTHR30603">
    <property type="entry name" value="RNA POLYMERASE SIGMA FACTOR RPO"/>
    <property type="match status" value="1"/>
</dbReference>